<dbReference type="GO" id="GO:0022857">
    <property type="term" value="F:transmembrane transporter activity"/>
    <property type="evidence" value="ECO:0007669"/>
    <property type="project" value="InterPro"/>
</dbReference>
<feature type="transmembrane region" description="Helical" evidence="8">
    <location>
        <begin position="31"/>
        <end position="51"/>
    </location>
</feature>
<dbReference type="Pfam" id="PF01032">
    <property type="entry name" value="FecCD"/>
    <property type="match status" value="1"/>
</dbReference>
<feature type="transmembrane region" description="Helical" evidence="8">
    <location>
        <begin position="259"/>
        <end position="281"/>
    </location>
</feature>
<name>A0AAE7CJS6_STRAT</name>
<keyword evidence="5 8" id="KW-0812">Transmembrane</keyword>
<proteinExistence type="inferred from homology"/>
<dbReference type="InterPro" id="IPR000522">
    <property type="entry name" value="ABC_transptr_permease_BtuC"/>
</dbReference>
<reference evidence="10 12" key="2">
    <citation type="submission" date="2020-03" db="EMBL/GenBank/DDBJ databases">
        <title>Is there a link between lipid content and antibiotic production in Streptomyces?</title>
        <authorList>
            <person name="David M."/>
            <person name="Lejeune C."/>
            <person name="Abreu S."/>
            <person name="Thibessard A."/>
            <person name="Leblond P."/>
            <person name="Chaminade P."/>
            <person name="Virolle M.-J."/>
        </authorList>
    </citation>
    <scope>NUCLEOTIDE SEQUENCE [LARGE SCALE GENOMIC DNA]</scope>
    <source>
        <strain evidence="10 12">DSM 41481</strain>
    </source>
</reference>
<organism evidence="10 12">
    <name type="scientific">Streptomyces antibioticus</name>
    <dbReference type="NCBI Taxonomy" id="1890"/>
    <lineage>
        <taxon>Bacteria</taxon>
        <taxon>Bacillati</taxon>
        <taxon>Actinomycetota</taxon>
        <taxon>Actinomycetes</taxon>
        <taxon>Kitasatosporales</taxon>
        <taxon>Streptomycetaceae</taxon>
        <taxon>Streptomyces</taxon>
    </lineage>
</organism>
<evidence type="ECO:0000313" key="12">
    <source>
        <dbReference type="Proteomes" id="UP000502504"/>
    </source>
</evidence>
<dbReference type="GO" id="GO:0005886">
    <property type="term" value="C:plasma membrane"/>
    <property type="evidence" value="ECO:0007669"/>
    <property type="project" value="UniProtKB-SubCell"/>
</dbReference>
<dbReference type="RefSeq" id="WP_078633020.1">
    <property type="nucleotide sequence ID" value="NZ_CM007717.1"/>
</dbReference>
<evidence type="ECO:0000313" key="10">
    <source>
        <dbReference type="EMBL" id="QIT43717.1"/>
    </source>
</evidence>
<evidence type="ECO:0000313" key="11">
    <source>
        <dbReference type="Proteomes" id="UP000190306"/>
    </source>
</evidence>
<dbReference type="PANTHER" id="PTHR30472:SF24">
    <property type="entry name" value="FERRIC ENTEROBACTIN TRANSPORT SYSTEM PERMEASE PROTEIN FEPG"/>
    <property type="match status" value="1"/>
</dbReference>
<comment type="subcellular location">
    <subcellularLocation>
        <location evidence="1">Cell membrane</location>
        <topology evidence="1">Multi-pass membrane protein</topology>
    </subcellularLocation>
</comment>
<feature type="transmembrane region" description="Helical" evidence="8">
    <location>
        <begin position="141"/>
        <end position="160"/>
    </location>
</feature>
<evidence type="ECO:0000256" key="3">
    <source>
        <dbReference type="ARBA" id="ARBA00022448"/>
    </source>
</evidence>
<feature type="transmembrane region" description="Helical" evidence="8">
    <location>
        <begin position="330"/>
        <end position="347"/>
    </location>
</feature>
<dbReference type="AlphaFoldDB" id="A0AAE7CJS6"/>
<evidence type="ECO:0000256" key="7">
    <source>
        <dbReference type="ARBA" id="ARBA00023136"/>
    </source>
</evidence>
<keyword evidence="11" id="KW-1185">Reference proteome</keyword>
<gene>
    <name evidence="9" type="ORF">AFM16_09265</name>
    <name evidence="10" type="ORF">HCX60_09405</name>
</gene>
<evidence type="ECO:0000313" key="9">
    <source>
        <dbReference type="EMBL" id="OOQ53925.1"/>
    </source>
</evidence>
<dbReference type="PANTHER" id="PTHR30472">
    <property type="entry name" value="FERRIC ENTEROBACTIN TRANSPORT SYSTEM PERMEASE PROTEIN"/>
    <property type="match status" value="1"/>
</dbReference>
<evidence type="ECO:0000256" key="6">
    <source>
        <dbReference type="ARBA" id="ARBA00022989"/>
    </source>
</evidence>
<sequence length="355" mass="36491">MRTVEKTGQPTGTARALRTPGGLSVRLDVRALVVVVLLLAAAFAASVVLIGTGDFPISFADVVKTLFGEGNAGQQLVVKELRLPRVLVGLLVGASLGLGGALFQAVTRNPLGSPDVLGLGQGATAGALVMIVLFSGTTTQVTIGALVGGLVTGAAIYLLAWKRGVHGYRLVLVGIGVSAVATAVNGYLITKADFVDAARAVVWMTGTLDGRDWKQVWPLLVLVGVLVPLVLGNARGLRMTEMGDDVAGALGVRVERVRLVLMVSAVLLTAAATAAAGPVSFVALTAPQLARRLTRSPGPNLVASLCMGAALLVTADWASQRLFGDGQLPVGVVTGVLGGVYLLWLLVTERRAGRI</sequence>
<dbReference type="Proteomes" id="UP000190306">
    <property type="component" value="Chromosome"/>
</dbReference>
<evidence type="ECO:0000256" key="8">
    <source>
        <dbReference type="SAM" id="Phobius"/>
    </source>
</evidence>
<evidence type="ECO:0000256" key="2">
    <source>
        <dbReference type="ARBA" id="ARBA00007935"/>
    </source>
</evidence>
<accession>A0AAE7CJS6</accession>
<keyword evidence="3" id="KW-0813">Transport</keyword>
<keyword evidence="6 8" id="KW-1133">Transmembrane helix</keyword>
<evidence type="ECO:0000256" key="1">
    <source>
        <dbReference type="ARBA" id="ARBA00004651"/>
    </source>
</evidence>
<feature type="transmembrane region" description="Helical" evidence="8">
    <location>
        <begin position="116"/>
        <end position="135"/>
    </location>
</feature>
<feature type="transmembrane region" description="Helical" evidence="8">
    <location>
        <begin position="86"/>
        <end position="104"/>
    </location>
</feature>
<evidence type="ECO:0000256" key="4">
    <source>
        <dbReference type="ARBA" id="ARBA00022475"/>
    </source>
</evidence>
<feature type="transmembrane region" description="Helical" evidence="8">
    <location>
        <begin position="167"/>
        <end position="189"/>
    </location>
</feature>
<keyword evidence="7 8" id="KW-0472">Membrane</keyword>
<dbReference type="InterPro" id="IPR037294">
    <property type="entry name" value="ABC_BtuC-like"/>
</dbReference>
<protein>
    <submittedName>
        <fullName evidence="10">Iron chelate uptake ABC transporter family permease subunit</fullName>
    </submittedName>
</protein>
<dbReference type="CDD" id="cd06550">
    <property type="entry name" value="TM_ABC_iron-siderophores_like"/>
    <property type="match status" value="1"/>
</dbReference>
<dbReference type="FunFam" id="1.10.3470.10:FF:000001">
    <property type="entry name" value="Vitamin B12 ABC transporter permease BtuC"/>
    <property type="match status" value="1"/>
</dbReference>
<keyword evidence="4" id="KW-1003">Cell membrane</keyword>
<feature type="transmembrane region" description="Helical" evidence="8">
    <location>
        <begin position="216"/>
        <end position="234"/>
    </location>
</feature>
<dbReference type="Gene3D" id="1.10.3470.10">
    <property type="entry name" value="ABC transporter involved in vitamin B12 uptake, BtuC"/>
    <property type="match status" value="1"/>
</dbReference>
<reference evidence="9 11" key="1">
    <citation type="submission" date="2015-07" db="EMBL/GenBank/DDBJ databases">
        <title>Draft Genome Sequence of Streptomyces antibioticus, IMRU 3720 reveals insights in the evolution of actinomycin biosynthetic gene clusters in Streptomyces.</title>
        <authorList>
            <person name="Crnovcic I."/>
            <person name="Ruckert C."/>
            <person name="Kalinowksi J."/>
            <person name="Keller U."/>
        </authorList>
    </citation>
    <scope>NUCLEOTIDE SEQUENCE [LARGE SCALE GENOMIC DNA]</scope>
    <source>
        <strain evidence="9 11">DSM 41481</strain>
    </source>
</reference>
<comment type="similarity">
    <text evidence="2">Belongs to the binding-protein-dependent transport system permease family. FecCD subfamily.</text>
</comment>
<dbReference type="EMBL" id="CP050692">
    <property type="protein sequence ID" value="QIT43717.1"/>
    <property type="molecule type" value="Genomic_DNA"/>
</dbReference>
<dbReference type="Proteomes" id="UP000502504">
    <property type="component" value="Chromosome"/>
</dbReference>
<dbReference type="SUPFAM" id="SSF81345">
    <property type="entry name" value="ABC transporter involved in vitamin B12 uptake, BtuC"/>
    <property type="match status" value="1"/>
</dbReference>
<dbReference type="EMBL" id="LHQL01000006">
    <property type="protein sequence ID" value="OOQ53925.1"/>
    <property type="molecule type" value="Genomic_DNA"/>
</dbReference>
<evidence type="ECO:0000256" key="5">
    <source>
        <dbReference type="ARBA" id="ARBA00022692"/>
    </source>
</evidence>
<dbReference type="GO" id="GO:0033214">
    <property type="term" value="P:siderophore-iron import into cell"/>
    <property type="evidence" value="ECO:0007669"/>
    <property type="project" value="TreeGrafter"/>
</dbReference>